<dbReference type="Gene3D" id="3.80.10.10">
    <property type="entry name" value="Ribonuclease Inhibitor"/>
    <property type="match status" value="3"/>
</dbReference>
<evidence type="ECO:0000259" key="7">
    <source>
        <dbReference type="Pfam" id="PF00931"/>
    </source>
</evidence>
<dbReference type="GO" id="GO:0043531">
    <property type="term" value="F:ADP binding"/>
    <property type="evidence" value="ECO:0007669"/>
    <property type="project" value="InterPro"/>
</dbReference>
<dbReference type="InterPro" id="IPR002182">
    <property type="entry name" value="NB-ARC"/>
</dbReference>
<dbReference type="Gene3D" id="3.40.50.300">
    <property type="entry name" value="P-loop containing nucleotide triphosphate hydrolases"/>
    <property type="match status" value="1"/>
</dbReference>
<name>A0A4U6V7Y2_SETVI</name>
<keyword evidence="5" id="KW-0611">Plant defense</keyword>
<dbReference type="SUPFAM" id="SSF52058">
    <property type="entry name" value="L domain-like"/>
    <property type="match status" value="2"/>
</dbReference>
<dbReference type="PANTHER" id="PTHR36766">
    <property type="entry name" value="PLANT BROAD-SPECTRUM MILDEW RESISTANCE PROTEIN RPW8"/>
    <property type="match status" value="1"/>
</dbReference>
<sequence>MLAVSIFPKSCFSNPSSTFATLSTLQLCFPVSTILRVCSDRAPGVPMAEVLATMVVGPLVSMVKEKASSYLLEQYQVMEGLEKQHKLLKRKLPAILDVITDAEEQAAAKREGAKAWLEEVRQVAYQANDVLDEFKYEALRRKAREEGHYKELGMDVIKLFPSHNRFVFRKRMGNKLRMILEELDVLIAEMNCFGFKFRPGPPVPVNHLRENSSKIIDPVDIAGRSRAGDKEKIIKSLLDKASNVKLTVFPIVGMGGMGKTTLAQLVYNDPEIQKHFQLRLWVCVSDNFDVDTLAKRIVEEAKKKFETKEAKKNGCHANGSSALDKLQNAVSGKRYLLVLDDVWNRDEAHKWEKLKSYLHGGSGSSVLTTTRDQEVAKLMMGTAEGAYELGRLGENFIEEIIKSRAFSSKQEKDWPRELVNMVGDVAKRCAGSPLAATALGSVLSTKTTAREWKDVLRRKKICDDRNGILPVLKLSYNCLPSHMRQCFAFCAMFPKDYEIDVEMLIQLWMANGFIPVLQGEEHPEISGKNIFIELASRSFFHDVKGIPFEFTDIEVSRVTCKIHDLMHDVALDSMGKECAALSKSGDFPHSPRHLLLLETFLNDSQEKGTKDKVKDKDKDNDVIQTLICEADVYVDLQLLSKYMSPRALKIKINRASFLGPRCLHHLRYLDLSGSYDIKSLPKDISILYHLQTLNLSDCHNLERLPKGMKYMTALRHLYTHGCEKLKTMPADLRHLTSLQTLTCFVAGAGSGCSKVGELGWLDDLGGQLELRQLENVKEADAKEAKLGNKKRLARLTLRWTDVDKEAWNSDREVLEGLKPHDGLKVLKIYSCSIDSCPTWMNKLQGIVELELSDCKRLEKLPAFWQLPALQILCLCGLENIRYLCSSDTAFTFQKLKNLAIFKLPNFEIWWGTSEVRGERPIFPLLEKLLIKECKSLAALPKASVIKETFEGVKIEYRSAFPALKKMKLKDLEMFQRWEDGEGNPGEELAFHRLEKLSIRSCPELTTLPEAPKLSVLEVEGASQQISSLHAASRYITSLSSLELYGDDTETESVAEQNSSELVHGKEKWEHKSPLTDMTLWRYNILFSHSSALPLWSTCFAQLVELGIWWCDALVYWPENVFRALVSLRVLYIWGCSKLTGRTQETSEQSAPERSGLLPCLEFLSLKECPSLVQVPKLPASLKVLEIYNSHMLGSIIFSQQEDTSSLIPGSIGEARASTAVLKLTSSTSHPFLPCLELLGVDIMCCSGLSDVANLPPSIKILSIRDCDNLRSLSGQLDALQTLQIVECSKLKSLESCLGGLPSLEVLGLWNCRSLQSLPNGPQAYSYLRSLLIKSCPGIKLLPPSLQQRLDHLEEKILDARYEGWEYSIRRRLACLK</sequence>
<dbReference type="OMA" id="VELGIWW"/>
<evidence type="ECO:0000259" key="8">
    <source>
        <dbReference type="Pfam" id="PF18052"/>
    </source>
</evidence>
<gene>
    <name evidence="11" type="ORF">SEVIR_3G109501v2</name>
</gene>
<evidence type="ECO:0000313" key="12">
    <source>
        <dbReference type="Proteomes" id="UP000298652"/>
    </source>
</evidence>
<dbReference type="GO" id="GO:0005524">
    <property type="term" value="F:ATP binding"/>
    <property type="evidence" value="ECO:0007669"/>
    <property type="project" value="UniProtKB-KW"/>
</dbReference>
<dbReference type="InterPro" id="IPR036388">
    <property type="entry name" value="WH-like_DNA-bd_sf"/>
</dbReference>
<keyword evidence="12" id="KW-1185">Reference proteome</keyword>
<dbReference type="InterPro" id="IPR056789">
    <property type="entry name" value="LRR_R13L1-DRL21"/>
</dbReference>
<evidence type="ECO:0000256" key="6">
    <source>
        <dbReference type="ARBA" id="ARBA00022840"/>
    </source>
</evidence>
<dbReference type="Gramene" id="TKW25298">
    <property type="protein sequence ID" value="TKW25298"/>
    <property type="gene ID" value="SEVIR_3G109501v2"/>
</dbReference>
<dbReference type="InterPro" id="IPR041118">
    <property type="entry name" value="Rx_N"/>
</dbReference>
<evidence type="ECO:0000259" key="10">
    <source>
        <dbReference type="Pfam" id="PF25019"/>
    </source>
</evidence>
<evidence type="ECO:0000256" key="2">
    <source>
        <dbReference type="ARBA" id="ARBA00022614"/>
    </source>
</evidence>
<dbReference type="Pfam" id="PF23559">
    <property type="entry name" value="WHD_DRP"/>
    <property type="match status" value="1"/>
</dbReference>
<evidence type="ECO:0000256" key="3">
    <source>
        <dbReference type="ARBA" id="ARBA00022737"/>
    </source>
</evidence>
<feature type="domain" description="Disease resistance N-terminal" evidence="8">
    <location>
        <begin position="60"/>
        <end position="144"/>
    </location>
</feature>
<dbReference type="InterPro" id="IPR027417">
    <property type="entry name" value="P-loop_NTPase"/>
</dbReference>
<evidence type="ECO:0000256" key="4">
    <source>
        <dbReference type="ARBA" id="ARBA00022741"/>
    </source>
</evidence>
<dbReference type="Gene3D" id="1.20.5.4130">
    <property type="match status" value="1"/>
</dbReference>
<dbReference type="Pfam" id="PF00931">
    <property type="entry name" value="NB-ARC"/>
    <property type="match status" value="1"/>
</dbReference>
<accession>A0A4U6V7Y2</accession>
<dbReference type="InterPro" id="IPR058922">
    <property type="entry name" value="WHD_DRP"/>
</dbReference>
<evidence type="ECO:0000259" key="9">
    <source>
        <dbReference type="Pfam" id="PF23559"/>
    </source>
</evidence>
<organism evidence="11 12">
    <name type="scientific">Setaria viridis</name>
    <name type="common">Green bristlegrass</name>
    <name type="synonym">Setaria italica subsp. viridis</name>
    <dbReference type="NCBI Taxonomy" id="4556"/>
    <lineage>
        <taxon>Eukaryota</taxon>
        <taxon>Viridiplantae</taxon>
        <taxon>Streptophyta</taxon>
        <taxon>Embryophyta</taxon>
        <taxon>Tracheophyta</taxon>
        <taxon>Spermatophyta</taxon>
        <taxon>Magnoliopsida</taxon>
        <taxon>Liliopsida</taxon>
        <taxon>Poales</taxon>
        <taxon>Poaceae</taxon>
        <taxon>PACMAD clade</taxon>
        <taxon>Panicoideae</taxon>
        <taxon>Panicodae</taxon>
        <taxon>Paniceae</taxon>
        <taxon>Cenchrinae</taxon>
        <taxon>Setaria</taxon>
    </lineage>
</organism>
<feature type="domain" description="NB-ARC" evidence="7">
    <location>
        <begin position="229"/>
        <end position="394"/>
    </location>
</feature>
<keyword evidence="4" id="KW-0547">Nucleotide-binding</keyword>
<keyword evidence="2" id="KW-0433">Leucine-rich repeat</keyword>
<dbReference type="Pfam" id="PF18052">
    <property type="entry name" value="Rx_N"/>
    <property type="match status" value="1"/>
</dbReference>
<dbReference type="InterPro" id="IPR032675">
    <property type="entry name" value="LRR_dom_sf"/>
</dbReference>
<dbReference type="Gene3D" id="1.10.10.10">
    <property type="entry name" value="Winged helix-like DNA-binding domain superfamily/Winged helix DNA-binding domain"/>
    <property type="match status" value="1"/>
</dbReference>
<dbReference type="SUPFAM" id="SSF52540">
    <property type="entry name" value="P-loop containing nucleoside triphosphate hydrolases"/>
    <property type="match status" value="1"/>
</dbReference>
<dbReference type="GO" id="GO:0002758">
    <property type="term" value="P:innate immune response-activating signaling pathway"/>
    <property type="evidence" value="ECO:0007669"/>
    <property type="project" value="UniProtKB-ARBA"/>
</dbReference>
<dbReference type="Pfam" id="PF25019">
    <property type="entry name" value="LRR_R13L1-DRL21"/>
    <property type="match status" value="1"/>
</dbReference>
<evidence type="ECO:0000256" key="5">
    <source>
        <dbReference type="ARBA" id="ARBA00022821"/>
    </source>
</evidence>
<dbReference type="InterPro" id="IPR042197">
    <property type="entry name" value="Apaf_helical"/>
</dbReference>
<proteinExistence type="inferred from homology"/>
<feature type="domain" description="R13L1/DRL21-like LRR repeat region" evidence="10">
    <location>
        <begin position="756"/>
        <end position="875"/>
    </location>
</feature>
<dbReference type="PRINTS" id="PR00364">
    <property type="entry name" value="DISEASERSIST"/>
</dbReference>
<reference evidence="11" key="1">
    <citation type="submission" date="2019-03" db="EMBL/GenBank/DDBJ databases">
        <title>WGS assembly of Setaria viridis.</title>
        <authorList>
            <person name="Huang P."/>
            <person name="Jenkins J."/>
            <person name="Grimwood J."/>
            <person name="Barry K."/>
            <person name="Healey A."/>
            <person name="Mamidi S."/>
            <person name="Sreedasyam A."/>
            <person name="Shu S."/>
            <person name="Feldman M."/>
            <person name="Wu J."/>
            <person name="Yu Y."/>
            <person name="Chen C."/>
            <person name="Johnson J."/>
            <person name="Rokhsar D."/>
            <person name="Baxter I."/>
            <person name="Schmutz J."/>
            <person name="Brutnell T."/>
            <person name="Kellogg E."/>
        </authorList>
    </citation>
    <scope>NUCLEOTIDE SEQUENCE [LARGE SCALE GENOMIC DNA]</scope>
</reference>
<keyword evidence="3" id="KW-0677">Repeat</keyword>
<feature type="domain" description="Disease resistance protein winged helix" evidence="9">
    <location>
        <begin position="492"/>
        <end position="570"/>
    </location>
</feature>
<keyword evidence="6" id="KW-0067">ATP-binding</keyword>
<evidence type="ECO:0000256" key="1">
    <source>
        <dbReference type="ARBA" id="ARBA00008894"/>
    </source>
</evidence>
<dbReference type="EMBL" id="CM016554">
    <property type="protein sequence ID" value="TKW25298.1"/>
    <property type="molecule type" value="Genomic_DNA"/>
</dbReference>
<evidence type="ECO:0008006" key="13">
    <source>
        <dbReference type="Google" id="ProtNLM"/>
    </source>
</evidence>
<dbReference type="PANTHER" id="PTHR36766:SF55">
    <property type="entry name" value="OS11G0492900 PROTEIN"/>
    <property type="match status" value="1"/>
</dbReference>
<dbReference type="Gene3D" id="1.10.8.430">
    <property type="entry name" value="Helical domain of apoptotic protease-activating factors"/>
    <property type="match status" value="1"/>
</dbReference>
<dbReference type="GO" id="GO:0009626">
    <property type="term" value="P:plant-type hypersensitive response"/>
    <property type="evidence" value="ECO:0007669"/>
    <property type="project" value="UniProtKB-ARBA"/>
</dbReference>
<dbReference type="FunFam" id="1.10.10.10:FF:000322">
    <property type="entry name" value="Probable disease resistance protein At1g63360"/>
    <property type="match status" value="1"/>
</dbReference>
<evidence type="ECO:0000313" key="11">
    <source>
        <dbReference type="EMBL" id="TKW25298.1"/>
    </source>
</evidence>
<dbReference type="Proteomes" id="UP000298652">
    <property type="component" value="Chromosome 3"/>
</dbReference>
<protein>
    <recommendedName>
        <fullName evidence="13">NB-ARC domain-containing protein</fullName>
    </recommendedName>
</protein>
<comment type="similarity">
    <text evidence="1">Belongs to the disease resistance NB-LRR family.</text>
</comment>
<dbReference type="GO" id="GO:0042742">
    <property type="term" value="P:defense response to bacterium"/>
    <property type="evidence" value="ECO:0007669"/>
    <property type="project" value="UniProtKB-ARBA"/>
</dbReference>